<name>A0A2U8QVX2_9FLAO</name>
<gene>
    <name evidence="1" type="ORF">DI487_10680</name>
</gene>
<dbReference type="OrthoDB" id="980645at2"/>
<protein>
    <submittedName>
        <fullName evidence="1">Uncharacterized protein</fullName>
    </submittedName>
</protein>
<evidence type="ECO:0000313" key="2">
    <source>
        <dbReference type="Proteomes" id="UP000245429"/>
    </source>
</evidence>
<keyword evidence="2" id="KW-1185">Reference proteome</keyword>
<dbReference type="EMBL" id="CP029463">
    <property type="protein sequence ID" value="AWM14273.1"/>
    <property type="molecule type" value="Genomic_DNA"/>
</dbReference>
<proteinExistence type="predicted"/>
<sequence>MVIKPVIPILDYVVNYDYIKNELCVNKDKPQLHCNGKCHLAKELGKASEQGKSQSNDKKENYHLESEILFYQNLRNFQFLAFIKTSLKEDNFYYSDTYQFTFSDKAFHPPLFKFYIQYLFDSVNPD</sequence>
<organism evidence="1 2">
    <name type="scientific">Flavobacterium sediminis</name>
    <dbReference type="NCBI Taxonomy" id="2201181"/>
    <lineage>
        <taxon>Bacteria</taxon>
        <taxon>Pseudomonadati</taxon>
        <taxon>Bacteroidota</taxon>
        <taxon>Flavobacteriia</taxon>
        <taxon>Flavobacteriales</taxon>
        <taxon>Flavobacteriaceae</taxon>
        <taxon>Flavobacterium</taxon>
    </lineage>
</organism>
<dbReference type="KEGG" id="fse:DI487_10680"/>
<reference evidence="1 2" key="1">
    <citation type="submission" date="2018-05" db="EMBL/GenBank/DDBJ databases">
        <title>Flavobacterium sp. MEBiC07310.</title>
        <authorList>
            <person name="Baek K."/>
        </authorList>
    </citation>
    <scope>NUCLEOTIDE SEQUENCE [LARGE SCALE GENOMIC DNA]</scope>
    <source>
        <strain evidence="1 2">MEBiC07310</strain>
    </source>
</reference>
<dbReference type="Proteomes" id="UP000245429">
    <property type="component" value="Chromosome"/>
</dbReference>
<evidence type="ECO:0000313" key="1">
    <source>
        <dbReference type="EMBL" id="AWM14273.1"/>
    </source>
</evidence>
<accession>A0A2U8QVX2</accession>
<dbReference type="AlphaFoldDB" id="A0A2U8QVX2"/>